<sequence length="109" mass="12960">MQLLLLLLLLLMELLLVASGSRRRFVLIHVVIGRDRVGVRVGGRRRGWRKRFLLLQYRPELLDGFVEGPQLRQQRQIQLTETIHFSSQDCQLGVQGRRWWGRVGRYRLR</sequence>
<feature type="signal peptide" evidence="1">
    <location>
        <begin position="1"/>
        <end position="20"/>
    </location>
</feature>
<feature type="chain" id="PRO_5014682383" evidence="1">
    <location>
        <begin position="21"/>
        <end position="109"/>
    </location>
</feature>
<dbReference type="EMBL" id="GGFK01014964">
    <property type="protein sequence ID" value="MBW48285.1"/>
    <property type="molecule type" value="Transcribed_RNA"/>
</dbReference>
<reference evidence="2" key="1">
    <citation type="submission" date="2018-01" db="EMBL/GenBank/DDBJ databases">
        <title>An insight into the sialome of Amazonian anophelines.</title>
        <authorList>
            <person name="Ribeiro J.M."/>
            <person name="Scarpassa V."/>
            <person name="Calvo E."/>
        </authorList>
    </citation>
    <scope>NUCLEOTIDE SEQUENCE</scope>
    <source>
        <tissue evidence="2">Salivary glands</tissue>
    </source>
</reference>
<organism evidence="2">
    <name type="scientific">Anopheles triannulatus</name>
    <dbReference type="NCBI Taxonomy" id="58253"/>
    <lineage>
        <taxon>Eukaryota</taxon>
        <taxon>Metazoa</taxon>
        <taxon>Ecdysozoa</taxon>
        <taxon>Arthropoda</taxon>
        <taxon>Hexapoda</taxon>
        <taxon>Insecta</taxon>
        <taxon>Pterygota</taxon>
        <taxon>Neoptera</taxon>
        <taxon>Endopterygota</taxon>
        <taxon>Diptera</taxon>
        <taxon>Nematocera</taxon>
        <taxon>Culicoidea</taxon>
        <taxon>Culicidae</taxon>
        <taxon>Anophelinae</taxon>
        <taxon>Anopheles</taxon>
    </lineage>
</organism>
<evidence type="ECO:0000313" key="2">
    <source>
        <dbReference type="EMBL" id="MBW48285.1"/>
    </source>
</evidence>
<accession>A0A2M4B5F4</accession>
<keyword evidence="1" id="KW-0732">Signal</keyword>
<evidence type="ECO:0000256" key="1">
    <source>
        <dbReference type="SAM" id="SignalP"/>
    </source>
</evidence>
<protein>
    <submittedName>
        <fullName evidence="2">Putative secreted protein</fullName>
    </submittedName>
</protein>
<dbReference type="AlphaFoldDB" id="A0A2M4B5F4"/>
<proteinExistence type="predicted"/>
<name>A0A2M4B5F4_9DIPT</name>